<sequence>MPQTTPAHQDMAHKEVNSLVLRAHLESLPQELYDIIYDLTFAAKPGVRQLGTIANRLHFATPPTDPCPTLLGIDRRSRAKFAKSYDGDGAVFVVYGNRTLEQWLGSLPDAHRDMIADIRYICARAEPAHEHSPNYRSLQIYYDCLRRAGQTDNAFLRKIHIGRETEITRDLEGYTSVSLEEARQGREWGALRPA</sequence>
<keyword evidence="2" id="KW-1185">Reference proteome</keyword>
<dbReference type="EMBL" id="CP090170">
    <property type="protein sequence ID" value="UJO20783.1"/>
    <property type="molecule type" value="Genomic_DNA"/>
</dbReference>
<proteinExistence type="predicted"/>
<evidence type="ECO:0000313" key="1">
    <source>
        <dbReference type="EMBL" id="UJO20783.1"/>
    </source>
</evidence>
<dbReference type="AlphaFoldDB" id="A0A9Q8USG7"/>
<gene>
    <name evidence="1" type="ORF">CLAFUR5_11161</name>
</gene>
<dbReference type="GeneID" id="71991039"/>
<protein>
    <submittedName>
        <fullName evidence="1">Uncharacterized protein</fullName>
    </submittedName>
</protein>
<dbReference type="OrthoDB" id="3650741at2759"/>
<reference evidence="1" key="2">
    <citation type="journal article" date="2022" name="Microb. Genom.">
        <title>A chromosome-scale genome assembly of the tomato pathogen Cladosporium fulvum reveals a compartmentalized genome architecture and the presence of a dispensable chromosome.</title>
        <authorList>
            <person name="Zaccaron A.Z."/>
            <person name="Chen L.H."/>
            <person name="Samaras A."/>
            <person name="Stergiopoulos I."/>
        </authorList>
    </citation>
    <scope>NUCLEOTIDE SEQUENCE</scope>
    <source>
        <strain evidence="1">Race5_Kim</strain>
    </source>
</reference>
<dbReference type="KEGG" id="ffu:CLAFUR5_11161"/>
<name>A0A9Q8USG7_PASFU</name>
<reference evidence="1" key="1">
    <citation type="submission" date="2021-12" db="EMBL/GenBank/DDBJ databases">
        <authorList>
            <person name="Zaccaron A."/>
            <person name="Stergiopoulos I."/>
        </authorList>
    </citation>
    <scope>NUCLEOTIDE SEQUENCE</scope>
    <source>
        <strain evidence="1">Race5_Kim</strain>
    </source>
</reference>
<evidence type="ECO:0000313" key="2">
    <source>
        <dbReference type="Proteomes" id="UP000756132"/>
    </source>
</evidence>
<dbReference type="RefSeq" id="XP_047765149.1">
    <property type="nucleotide sequence ID" value="XM_047910309.1"/>
</dbReference>
<organism evidence="1 2">
    <name type="scientific">Passalora fulva</name>
    <name type="common">Tomato leaf mold</name>
    <name type="synonym">Cladosporium fulvum</name>
    <dbReference type="NCBI Taxonomy" id="5499"/>
    <lineage>
        <taxon>Eukaryota</taxon>
        <taxon>Fungi</taxon>
        <taxon>Dikarya</taxon>
        <taxon>Ascomycota</taxon>
        <taxon>Pezizomycotina</taxon>
        <taxon>Dothideomycetes</taxon>
        <taxon>Dothideomycetidae</taxon>
        <taxon>Mycosphaerellales</taxon>
        <taxon>Mycosphaerellaceae</taxon>
        <taxon>Fulvia</taxon>
    </lineage>
</organism>
<accession>A0A9Q8USG7</accession>
<dbReference type="Proteomes" id="UP000756132">
    <property type="component" value="Chromosome 8"/>
</dbReference>